<dbReference type="VEuPathDB" id="FungiDB:ATEG_05021"/>
<reference evidence="2 3" key="1">
    <citation type="submission" date="2020-01" db="EMBL/GenBank/DDBJ databases">
        <title>Aspergillus terreus IFO 6365 whole genome shotgun sequence.</title>
        <authorList>
            <person name="Kanamasa S."/>
            <person name="Takahashi H."/>
        </authorList>
    </citation>
    <scope>NUCLEOTIDE SEQUENCE [LARGE SCALE GENOMIC DNA]</scope>
    <source>
        <strain evidence="2 3">IFO 6365</strain>
    </source>
</reference>
<dbReference type="AlphaFoldDB" id="A0A5M3Z4K5"/>
<dbReference type="EMBL" id="BLJY01000005">
    <property type="protein sequence ID" value="GFF15887.1"/>
    <property type="molecule type" value="Genomic_DNA"/>
</dbReference>
<dbReference type="Proteomes" id="UP000452235">
    <property type="component" value="Unassembled WGS sequence"/>
</dbReference>
<name>A0A5M3Z4K5_ASPTE</name>
<dbReference type="InterPro" id="IPR012349">
    <property type="entry name" value="Split_barrel_FMN-bd"/>
</dbReference>
<comment type="caution">
    <text evidence="2">The sequence shown here is derived from an EMBL/GenBank/DDBJ whole genome shotgun (WGS) entry which is preliminary data.</text>
</comment>
<dbReference type="InterPro" id="IPR011576">
    <property type="entry name" value="Pyridox_Oxase_N"/>
</dbReference>
<protein>
    <submittedName>
        <fullName evidence="2">Pyridoxamine phosphate oxidase family protein</fullName>
    </submittedName>
</protein>
<evidence type="ECO:0000313" key="3">
    <source>
        <dbReference type="Proteomes" id="UP000452235"/>
    </source>
</evidence>
<accession>A0A5M3Z4K5</accession>
<organism evidence="2 3">
    <name type="scientific">Aspergillus terreus</name>
    <dbReference type="NCBI Taxonomy" id="33178"/>
    <lineage>
        <taxon>Eukaryota</taxon>
        <taxon>Fungi</taxon>
        <taxon>Dikarya</taxon>
        <taxon>Ascomycota</taxon>
        <taxon>Pezizomycotina</taxon>
        <taxon>Eurotiomycetes</taxon>
        <taxon>Eurotiomycetidae</taxon>
        <taxon>Eurotiales</taxon>
        <taxon>Aspergillaceae</taxon>
        <taxon>Aspergillus</taxon>
        <taxon>Aspergillus subgen. Circumdati</taxon>
    </lineage>
</organism>
<evidence type="ECO:0000259" key="1">
    <source>
        <dbReference type="Pfam" id="PF01243"/>
    </source>
</evidence>
<gene>
    <name evidence="2" type="ORF">ATEIFO6365_0005007700</name>
</gene>
<dbReference type="PANTHER" id="PTHR39336:SF1">
    <property type="entry name" value="PYRIDOXAMINE PHOSPHATE OXIDASE FAMILY PROTEIN (AFU_ORTHOLOGUE AFUA_6G11440)"/>
    <property type="match status" value="1"/>
</dbReference>
<evidence type="ECO:0000313" key="2">
    <source>
        <dbReference type="EMBL" id="GFF15887.1"/>
    </source>
</evidence>
<dbReference type="Gene3D" id="2.30.110.10">
    <property type="entry name" value="Electron Transport, Fmn-binding Protein, Chain A"/>
    <property type="match status" value="1"/>
</dbReference>
<proteinExistence type="predicted"/>
<dbReference type="OrthoDB" id="539398at2759"/>
<dbReference type="Pfam" id="PF01243">
    <property type="entry name" value="PNPOx_N"/>
    <property type="match status" value="1"/>
</dbReference>
<dbReference type="SUPFAM" id="SSF50475">
    <property type="entry name" value="FMN-binding split barrel"/>
    <property type="match status" value="1"/>
</dbReference>
<sequence length="835" mass="94335">MSSPQPTRLRATRCILCRQSAPDGDAILDPDGVYYPAHNCPSQGKPHMRLHPPCYELLIASYPPGSQPSLADLEAFGDATARVYRSPGAKSAMVASIREGLLSRSVQRVLHDCFSQDRLRRLPAEILDLIAEAIGRCRYLVVLGESRRLIEELRRNPHRHNPYLVVDLNQDVYIKTVDFRGCSYISYVGNTPLPAPSSTTHGLHRLSPPGTVQRLILSTSHFGIHSIHFIKHQQTPSIHDISPGKRLHYKIIDTAVPRDRIELVHHGVFVHVIQFSFDSTKRYEISTTQRWDTPNIPYLPDRNVYRPVPEALFSHLPLDYSRLQGIVVGVLSVLEPANVALFPWPSSADGYRACPRRCSPYWRYFPIHPGEYIQNVWIRKRKNDHKKPSYPEFALQTTHGRYALFGEYPAYGWVRNQSAYEFLPLTHPDDSLVSGLCHNGLDPDASFISGYAVTCDPAVGPKTPASQLPTPNWYPYASPPPPSPRLEPLCIKYMTRAPLHGLRQVQACWSVARYYRRCLGLLLHYEDGSCESVGQFRWDQRISERMHAPIRLHVGRLGPWKKNQRFVLHVQSAVDGEARLPWGRWVDVPDSGFLMPTFYPSIPPDLRDWALRQSVFFVASAPLRGRHINLSPKGLPDSSFAILGPNEAAYVDATGSGSETISHVRENARLTVMFCSFDPTPRILRFFCTAEVIEWDEPRFASELARMGGKRVLGARAVIRLDVFKVQRSCGYGVPLLALTTDPEPRPYLKDRETMGHWASKKVEGNVLHEYQRLNNSASLDGLPGLRSAVKDAGRSVWAARLGNWASRHRNEIEMVKSVVLIVLVAVLIGQWWNV</sequence>
<dbReference type="PANTHER" id="PTHR39336">
    <property type="entry name" value="PYRIDOXAMINE PHOSPHATE OXIDASE FAMILY PROTEIN (AFU_ORTHOLOGUE AFUA_6G11440)"/>
    <property type="match status" value="1"/>
</dbReference>
<keyword evidence="3" id="KW-1185">Reference proteome</keyword>
<feature type="domain" description="Pyridoxamine 5'-phosphate oxidase N-terminal" evidence="1">
    <location>
        <begin position="607"/>
        <end position="728"/>
    </location>
</feature>